<dbReference type="Pfam" id="PF00205">
    <property type="entry name" value="TPP_enzyme_M"/>
    <property type="match status" value="1"/>
</dbReference>
<feature type="domain" description="Thiamine pyrophosphate enzyme central" evidence="4">
    <location>
        <begin position="191"/>
        <end position="328"/>
    </location>
</feature>
<name>A0ABV3B9W2_9ACTN</name>
<comment type="caution">
    <text evidence="7">The sequence shown here is derived from an EMBL/GenBank/DDBJ whole genome shotgun (WGS) entry which is preliminary data.</text>
</comment>
<dbReference type="Gene3D" id="3.40.50.970">
    <property type="match status" value="2"/>
</dbReference>
<dbReference type="SUPFAM" id="SSF52518">
    <property type="entry name" value="Thiamin diphosphate-binding fold (THDP-binding)"/>
    <property type="match status" value="2"/>
</dbReference>
<reference evidence="7 8" key="1">
    <citation type="submission" date="2024-06" db="EMBL/GenBank/DDBJ databases">
        <title>The Natural Products Discovery Center: Release of the First 8490 Sequenced Strains for Exploring Actinobacteria Biosynthetic Diversity.</title>
        <authorList>
            <person name="Kalkreuter E."/>
            <person name="Kautsar S.A."/>
            <person name="Yang D."/>
            <person name="Bader C.D."/>
            <person name="Teijaro C.N."/>
            <person name="Fluegel L."/>
            <person name="Davis C.M."/>
            <person name="Simpson J.R."/>
            <person name="Lauterbach L."/>
            <person name="Steele A.D."/>
            <person name="Gui C."/>
            <person name="Meng S."/>
            <person name="Li G."/>
            <person name="Viehrig K."/>
            <person name="Ye F."/>
            <person name="Su P."/>
            <person name="Kiefer A.F."/>
            <person name="Nichols A."/>
            <person name="Cepeda A.J."/>
            <person name="Yan W."/>
            <person name="Fan B."/>
            <person name="Jiang Y."/>
            <person name="Adhikari A."/>
            <person name="Zheng C.-J."/>
            <person name="Schuster L."/>
            <person name="Cowan T.M."/>
            <person name="Smanski M.J."/>
            <person name="Chevrette M.G."/>
            <person name="De Carvalho L.P.S."/>
            <person name="Shen B."/>
        </authorList>
    </citation>
    <scope>NUCLEOTIDE SEQUENCE [LARGE SCALE GENOMIC DNA]</scope>
    <source>
        <strain evidence="7 8">NPDC046851</strain>
    </source>
</reference>
<evidence type="ECO:0000313" key="7">
    <source>
        <dbReference type="EMBL" id="MEU6806235.1"/>
    </source>
</evidence>
<dbReference type="EMBL" id="JBEYXT010000283">
    <property type="protein sequence ID" value="MEU6806235.1"/>
    <property type="molecule type" value="Genomic_DNA"/>
</dbReference>
<dbReference type="CDD" id="cd07035">
    <property type="entry name" value="TPP_PYR_POX_like"/>
    <property type="match status" value="1"/>
</dbReference>
<dbReference type="InterPro" id="IPR012001">
    <property type="entry name" value="Thiamin_PyroP_enz_TPP-bd_dom"/>
</dbReference>
<dbReference type="Pfam" id="PF02775">
    <property type="entry name" value="TPP_enzyme_C"/>
    <property type="match status" value="1"/>
</dbReference>
<accession>A0ABV3B9W2</accession>
<dbReference type="PANTHER" id="PTHR18968">
    <property type="entry name" value="THIAMINE PYROPHOSPHATE ENZYMES"/>
    <property type="match status" value="1"/>
</dbReference>
<dbReference type="PANTHER" id="PTHR18968:SF13">
    <property type="entry name" value="ACETOLACTATE SYNTHASE CATALYTIC SUBUNIT, MITOCHONDRIAL"/>
    <property type="match status" value="1"/>
</dbReference>
<evidence type="ECO:0000256" key="3">
    <source>
        <dbReference type="RuleBase" id="RU362132"/>
    </source>
</evidence>
<keyword evidence="8" id="KW-1185">Reference proteome</keyword>
<evidence type="ECO:0000256" key="2">
    <source>
        <dbReference type="ARBA" id="ARBA00023052"/>
    </source>
</evidence>
<dbReference type="InterPro" id="IPR045229">
    <property type="entry name" value="TPP_enz"/>
</dbReference>
<gene>
    <name evidence="7" type="ORF">ABZ931_35380</name>
</gene>
<dbReference type="InterPro" id="IPR029061">
    <property type="entry name" value="THDP-binding"/>
</dbReference>
<evidence type="ECO:0000259" key="5">
    <source>
        <dbReference type="Pfam" id="PF02775"/>
    </source>
</evidence>
<dbReference type="InterPro" id="IPR011766">
    <property type="entry name" value="TPP_enzyme_TPP-bd"/>
</dbReference>
<proteinExistence type="inferred from homology"/>
<evidence type="ECO:0000256" key="1">
    <source>
        <dbReference type="ARBA" id="ARBA00007812"/>
    </source>
</evidence>
<dbReference type="Gene3D" id="3.40.50.1220">
    <property type="entry name" value="TPP-binding domain"/>
    <property type="match status" value="1"/>
</dbReference>
<keyword evidence="2 3" id="KW-0786">Thiamine pyrophosphate</keyword>
<dbReference type="SUPFAM" id="SSF52467">
    <property type="entry name" value="DHS-like NAD/FAD-binding domain"/>
    <property type="match status" value="1"/>
</dbReference>
<dbReference type="Proteomes" id="UP001551189">
    <property type="component" value="Unassembled WGS sequence"/>
</dbReference>
<feature type="domain" description="Thiamine pyrophosphate enzyme N-terminal TPP-binding" evidence="6">
    <location>
        <begin position="5"/>
        <end position="120"/>
    </location>
</feature>
<organism evidence="7 8">
    <name type="scientific">Streptomyces neyagawaensis</name>
    <dbReference type="NCBI Taxonomy" id="42238"/>
    <lineage>
        <taxon>Bacteria</taxon>
        <taxon>Bacillati</taxon>
        <taxon>Actinomycetota</taxon>
        <taxon>Actinomycetes</taxon>
        <taxon>Kitasatosporales</taxon>
        <taxon>Streptomycetaceae</taxon>
        <taxon>Streptomyces</taxon>
    </lineage>
</organism>
<dbReference type="Pfam" id="PF02776">
    <property type="entry name" value="TPP_enzyme_N"/>
    <property type="match status" value="1"/>
</dbReference>
<dbReference type="InterPro" id="IPR029035">
    <property type="entry name" value="DHS-like_NAD/FAD-binding_dom"/>
</dbReference>
<sequence length="566" mass="59660">MGEINAGQAIVNALRAEGVSHVFGMPGGHVLPLYDAIHRTPGISSFLVRHEHHAAAMAAAYAQLTGEPAVVLATAGPGVTNTLTAVAEAFVGALPMIVLGGRGATATAHRGASQEVATDQVFAPVTKWSVRVDRADLLTDVLRQGFARARGGRPGPVLIDIPRDLLTLDVPDKPYLPVGPPARPAADQPAVDAAAAALAGARSPLVVAGGGVASSGAFDELRALAERLSAPVLTSLAGRGSLPDDHALAAGGLGAHRNPVAKRLLAEADVVLGLGTRFEEMETNWQPTALPSPDATYIQVDIDPAELGRAIPAHVPVNGDIKRVLEQLLTALPEDTHASPGRMERLLQDITALDATVDRMALDDSTPIHPARVIRTARSVFPRDTVLGVDVGALAQHIGGAFPFFRVYRPRSVITPSSFYGMGYAAAALPAARLVHPQRPALCFVGDGSFQMVMNIVPMAAQYGLAVTWCVLNDDALGSIRDLQEHTYGNRIQDTEFPLQPDFARLAEACGAYGERVDDPAAVPDALKRALAENAAGRPAVLDFAVARTRLAQTREHYFTTYPQDD</sequence>
<evidence type="ECO:0000259" key="6">
    <source>
        <dbReference type="Pfam" id="PF02776"/>
    </source>
</evidence>
<dbReference type="InterPro" id="IPR012000">
    <property type="entry name" value="Thiamin_PyroP_enz_cen_dom"/>
</dbReference>
<evidence type="ECO:0000259" key="4">
    <source>
        <dbReference type="Pfam" id="PF00205"/>
    </source>
</evidence>
<evidence type="ECO:0000313" key="8">
    <source>
        <dbReference type="Proteomes" id="UP001551189"/>
    </source>
</evidence>
<protein>
    <submittedName>
        <fullName evidence="7">Thiamine pyrophosphate-binding protein</fullName>
    </submittedName>
</protein>
<feature type="domain" description="Thiamine pyrophosphate enzyme TPP-binding" evidence="5">
    <location>
        <begin position="401"/>
        <end position="543"/>
    </location>
</feature>
<comment type="similarity">
    <text evidence="1 3">Belongs to the TPP enzyme family.</text>
</comment>
<dbReference type="RefSeq" id="WP_359701736.1">
    <property type="nucleotide sequence ID" value="NZ_JBEYXT010000283.1"/>
</dbReference>